<keyword evidence="7" id="KW-0411">Iron-sulfur</keyword>
<evidence type="ECO:0000256" key="5">
    <source>
        <dbReference type="ARBA" id="ARBA00022898"/>
    </source>
</evidence>
<dbReference type="Gene3D" id="3.20.20.70">
    <property type="entry name" value="Aldolase class I"/>
    <property type="match status" value="1"/>
</dbReference>
<accession>A0AAE4SDB3</accession>
<dbReference type="GO" id="GO:0051539">
    <property type="term" value="F:4 iron, 4 sulfur cluster binding"/>
    <property type="evidence" value="ECO:0007669"/>
    <property type="project" value="UniProtKB-KW"/>
</dbReference>
<dbReference type="GO" id="GO:0046872">
    <property type="term" value="F:metal ion binding"/>
    <property type="evidence" value="ECO:0007669"/>
    <property type="project" value="UniProtKB-KW"/>
</dbReference>
<dbReference type="PANTHER" id="PTHR30538">
    <property type="entry name" value="LYSINE 2,3-AMINOMUTASE-RELATED"/>
    <property type="match status" value="1"/>
</dbReference>
<dbReference type="GO" id="GO:0003824">
    <property type="term" value="F:catalytic activity"/>
    <property type="evidence" value="ECO:0007669"/>
    <property type="project" value="InterPro"/>
</dbReference>
<evidence type="ECO:0000256" key="1">
    <source>
        <dbReference type="ARBA" id="ARBA00001933"/>
    </source>
</evidence>
<dbReference type="SFLD" id="SFLDS00029">
    <property type="entry name" value="Radical_SAM"/>
    <property type="match status" value="1"/>
</dbReference>
<keyword evidence="5" id="KW-0663">Pyridoxal phosphate</keyword>
<keyword evidence="3" id="KW-0949">S-adenosyl-L-methionine</keyword>
<reference evidence="8" key="1">
    <citation type="submission" date="2023-06" db="EMBL/GenBank/DDBJ databases">
        <title>Genome sequence of Methanosarcinaceae archaeon Ag5.</title>
        <authorList>
            <person name="Protasov E."/>
            <person name="Platt K."/>
            <person name="Poehlein A."/>
            <person name="Daniel R."/>
            <person name="Brune A."/>
        </authorList>
    </citation>
    <scope>NUCLEOTIDE SEQUENCE</scope>
    <source>
        <strain evidence="8">Ag5</strain>
    </source>
</reference>
<evidence type="ECO:0000313" key="9">
    <source>
        <dbReference type="Proteomes" id="UP001271789"/>
    </source>
</evidence>
<protein>
    <recommendedName>
        <fullName evidence="10">Lysine 2,3-aminomutase</fullName>
    </recommendedName>
</protein>
<dbReference type="InterPro" id="IPR058240">
    <property type="entry name" value="rSAM_sf"/>
</dbReference>
<gene>
    <name evidence="8" type="ORF">MsAg5_12420</name>
</gene>
<evidence type="ECO:0000256" key="2">
    <source>
        <dbReference type="ARBA" id="ARBA00022485"/>
    </source>
</evidence>
<organism evidence="8 9">
    <name type="scientific">Methanolapillus africanus</name>
    <dbReference type="NCBI Taxonomy" id="3028297"/>
    <lineage>
        <taxon>Archaea</taxon>
        <taxon>Methanobacteriati</taxon>
        <taxon>Methanobacteriota</taxon>
        <taxon>Stenosarchaea group</taxon>
        <taxon>Methanomicrobia</taxon>
        <taxon>Methanosarcinales</taxon>
        <taxon>Methanosarcinaceae</taxon>
        <taxon>Methanolapillus</taxon>
    </lineage>
</organism>
<keyword evidence="9" id="KW-1185">Reference proteome</keyword>
<sequence>MMTNENAQTYKAWTLNNFKEIEQAKYLSEKDIEAVEVVGQVLPFKTNNYATDELIDWENAAADPMFSLHFPRKDMLFEHDYDTVKTLLRKYQKTEDPRDKEALDSAVEVIRLSLNPHPSGQSHNVPVFNGTKLNGLQHKYRETVLLFPNQGQTCYAYCSFCFRWPQFSKISSMADSKFAIKEDYETYMDYIKSKPDVTDVLFTGGDPMTMKTSVFSKYIDRLLEDDMKQIKTIRIGTKALAHWPYRFTTDADADDMIGMFEKVVAADKHLAVMAHFNHPKEMETKAVREAIHRILCTNAQIRTQSPVLNHINNDPTSWAQMWRKQTDLGCIPYYMFVARDTGAKHYFELPLERAQQVFREAYQSVSGICRTVRGPIMSDHAGKIQILGTSEVYGKKIFVLRFIQGRNPDWVAKPFFAEYNPNATWFDQLTPAFGEKEFFFESEIEDYLNP</sequence>
<proteinExistence type="predicted"/>
<dbReference type="AlphaFoldDB" id="A0AAE4SDB3"/>
<comment type="cofactor">
    <cofactor evidence="1">
        <name>pyridoxal 5'-phosphate</name>
        <dbReference type="ChEBI" id="CHEBI:597326"/>
    </cofactor>
</comment>
<comment type="caution">
    <text evidence="8">The sequence shown here is derived from an EMBL/GenBank/DDBJ whole genome shotgun (WGS) entry which is preliminary data.</text>
</comment>
<evidence type="ECO:0000313" key="8">
    <source>
        <dbReference type="EMBL" id="MDV0447356.1"/>
    </source>
</evidence>
<dbReference type="InterPro" id="IPR013785">
    <property type="entry name" value="Aldolase_TIM"/>
</dbReference>
<evidence type="ECO:0000256" key="4">
    <source>
        <dbReference type="ARBA" id="ARBA00022723"/>
    </source>
</evidence>
<dbReference type="PANTHER" id="PTHR30538:SF0">
    <property type="entry name" value="L-LYSINE 2,3-AMINOMUTASE AQ_1632-RELATED"/>
    <property type="match status" value="1"/>
</dbReference>
<dbReference type="InterPro" id="IPR007197">
    <property type="entry name" value="rSAM"/>
</dbReference>
<dbReference type="EMBL" id="JAWDKD010000019">
    <property type="protein sequence ID" value="MDV0447356.1"/>
    <property type="molecule type" value="Genomic_DNA"/>
</dbReference>
<keyword evidence="2" id="KW-0004">4Fe-4S</keyword>
<dbReference type="SUPFAM" id="SSF102114">
    <property type="entry name" value="Radical SAM enzymes"/>
    <property type="match status" value="1"/>
</dbReference>
<evidence type="ECO:0000256" key="6">
    <source>
        <dbReference type="ARBA" id="ARBA00023004"/>
    </source>
</evidence>
<evidence type="ECO:0008006" key="10">
    <source>
        <dbReference type="Google" id="ProtNLM"/>
    </source>
</evidence>
<keyword evidence="4" id="KW-0479">Metal-binding</keyword>
<evidence type="ECO:0000256" key="3">
    <source>
        <dbReference type="ARBA" id="ARBA00022691"/>
    </source>
</evidence>
<keyword evidence="6" id="KW-0408">Iron</keyword>
<evidence type="ECO:0000256" key="7">
    <source>
        <dbReference type="ARBA" id="ARBA00023014"/>
    </source>
</evidence>
<dbReference type="Proteomes" id="UP001271789">
    <property type="component" value="Unassembled WGS sequence"/>
</dbReference>
<dbReference type="SFLD" id="SFLDG01070">
    <property type="entry name" value="PLP-dependent"/>
    <property type="match status" value="1"/>
</dbReference>
<name>A0AAE4SDB3_9EURY</name>
<dbReference type="RefSeq" id="WP_338099791.1">
    <property type="nucleotide sequence ID" value="NZ_JAWDKD010000019.1"/>
</dbReference>
<dbReference type="InterPro" id="IPR003739">
    <property type="entry name" value="Lys_aminomutase/Glu_NH3_mut"/>
</dbReference>